<name>A0A8D8ZWV9_9HEMI</name>
<dbReference type="AlphaFoldDB" id="A0A8D8ZWV9"/>
<proteinExistence type="predicted"/>
<accession>A0A8D8ZWV9</accession>
<organism evidence="1">
    <name type="scientific">Cacopsylla melanoneura</name>
    <dbReference type="NCBI Taxonomy" id="428564"/>
    <lineage>
        <taxon>Eukaryota</taxon>
        <taxon>Metazoa</taxon>
        <taxon>Ecdysozoa</taxon>
        <taxon>Arthropoda</taxon>
        <taxon>Hexapoda</taxon>
        <taxon>Insecta</taxon>
        <taxon>Pterygota</taxon>
        <taxon>Neoptera</taxon>
        <taxon>Paraneoptera</taxon>
        <taxon>Hemiptera</taxon>
        <taxon>Sternorrhyncha</taxon>
        <taxon>Psylloidea</taxon>
        <taxon>Psyllidae</taxon>
        <taxon>Psyllinae</taxon>
        <taxon>Cacopsylla</taxon>
    </lineage>
</organism>
<dbReference type="EMBL" id="HBUF01541092">
    <property type="protein sequence ID" value="CAG6755105.1"/>
    <property type="molecule type" value="Transcribed_RNA"/>
</dbReference>
<sequence length="113" mass="12493">MDYGQGKILEGKMEGGANFPTKFSFEKLALPSIFASIPSLSSGLPFGGFGACQGPRAFGGPALWIVYTRYYEFLTELTLAYLPYVSVTCNFLIESEIINSLTPLYHNPVLRQR</sequence>
<reference evidence="1" key="1">
    <citation type="submission" date="2021-05" db="EMBL/GenBank/DDBJ databases">
        <authorList>
            <person name="Alioto T."/>
            <person name="Alioto T."/>
            <person name="Gomez Garrido J."/>
        </authorList>
    </citation>
    <scope>NUCLEOTIDE SEQUENCE</scope>
</reference>
<evidence type="ECO:0000313" key="1">
    <source>
        <dbReference type="EMBL" id="CAG6755105.1"/>
    </source>
</evidence>
<protein>
    <submittedName>
        <fullName evidence="1">Uncharacterized protein</fullName>
    </submittedName>
</protein>